<dbReference type="AlphaFoldDB" id="A0A4P8D2R1"/>
<accession>A0A4P8D2R1</accession>
<reference evidence="1" key="1">
    <citation type="journal article" date="2018" name="Mitochondrial DNA Part B Resour">
        <title>The complete mitochondrial genome of the Basidiomycete edible fungus Hypsizygus marmoreus.</title>
        <authorList>
            <person name="Wu Y.-Y."/>
            <person name="Shang J.-J."/>
            <person name="Li Y."/>
            <person name="Zhou C.-L."/>
            <person name="Hou D."/>
            <person name="Li J.-L."/>
            <person name="Tan Q."/>
            <person name="Bao D.-P."/>
            <person name="Yang R.-H."/>
        </authorList>
    </citation>
    <scope>NUCLEOTIDE SEQUENCE</scope>
</reference>
<keyword evidence="1" id="KW-0496">Mitochondrion</keyword>
<geneLocation type="mitochondrion" evidence="1"/>
<organism evidence="1">
    <name type="scientific">Hypsizygus marmoreus</name>
    <name type="common">White beech mushroom</name>
    <name type="synonym">Agaricus marmoreus</name>
    <dbReference type="NCBI Taxonomy" id="39966"/>
    <lineage>
        <taxon>Eukaryota</taxon>
        <taxon>Fungi</taxon>
        <taxon>Dikarya</taxon>
        <taxon>Basidiomycota</taxon>
        <taxon>Agaricomycotina</taxon>
        <taxon>Agaricomycetes</taxon>
        <taxon>Agaricomycetidae</taxon>
        <taxon>Agaricales</taxon>
        <taxon>Tricholomatineae</taxon>
        <taxon>Lyophyllaceae</taxon>
        <taxon>Hypsizygus</taxon>
    </lineage>
</organism>
<gene>
    <name evidence="1" type="primary">orf160</name>
</gene>
<dbReference type="EMBL" id="MH746465">
    <property type="protein sequence ID" value="QCI56441.1"/>
    <property type="molecule type" value="Genomic_DNA"/>
</dbReference>
<name>A0A4P8D2R1_HYPMA</name>
<evidence type="ECO:0000313" key="1">
    <source>
        <dbReference type="EMBL" id="QCI56441.1"/>
    </source>
</evidence>
<sequence length="160" mass="19299">MTNNNNNIAINGLTFNDETLIKVKEITTKISLINSEISAGFKEKKSEEMDPFFWYESDDEDIETRHKKREEFWQQKFYKLRQELIIWENKLKEIYISEEMKKFFETSKDGKRQLRIRTSILKNIELRTKKTDVKNLVIMACFSDFTLINNKDNFKKYMSI</sequence>
<proteinExistence type="predicted"/>
<protein>
    <submittedName>
        <fullName evidence="1">Uncharacterized protein</fullName>
    </submittedName>
</protein>